<dbReference type="Pfam" id="PF14622">
    <property type="entry name" value="Ribonucleas_3_3"/>
    <property type="match status" value="1"/>
</dbReference>
<dbReference type="PANTHER" id="PTHR28160:SF1">
    <property type="entry name" value="LARGE RIBOSOMAL SUBUNIT PROTEIN ML57"/>
    <property type="match status" value="1"/>
</dbReference>
<dbReference type="CDD" id="cd00593">
    <property type="entry name" value="RIBOc"/>
    <property type="match status" value="1"/>
</dbReference>
<dbReference type="OrthoDB" id="67027at2759"/>
<evidence type="ECO:0000313" key="3">
    <source>
        <dbReference type="Proteomes" id="UP000789739"/>
    </source>
</evidence>
<dbReference type="PROSITE" id="PS50142">
    <property type="entry name" value="RNASE_3_2"/>
    <property type="match status" value="1"/>
</dbReference>
<dbReference type="GO" id="GO:0032543">
    <property type="term" value="P:mitochondrial translation"/>
    <property type="evidence" value="ECO:0007669"/>
    <property type="project" value="InterPro"/>
</dbReference>
<sequence>MITSSQPYKDEITATGILNSSAQLWGLLLVAIMDATEDTNQKFSMRVPNWLLFIILCAGIRTLWAIDHNVGKGTSLPMPTQDENDNIILVDNSKNIDLFNHKVRRQSTISETDDARIKAVPIRQHWPPEEYEEEEVYLIKNADEYNEFLGRIGISFNNQRTFQQVLTHKSYKHGNVPTNERLKFVGKKTLQLYGAEHLLNKVPSNELSETVKELKDERALGSIGIELGLNKLVRFLPINHIRLQEAKRRGQLIERSGETSVTGSALLALIGAIYHEKGALAAKEFIHSFILPKHRVCMKLRREK</sequence>
<dbReference type="GO" id="GO:0003735">
    <property type="term" value="F:structural constituent of ribosome"/>
    <property type="evidence" value="ECO:0007669"/>
    <property type="project" value="InterPro"/>
</dbReference>
<protein>
    <submittedName>
        <fullName evidence="2">6074_t:CDS:1</fullName>
    </submittedName>
</protein>
<name>A0A9N9CSN9_9GLOM</name>
<gene>
    <name evidence="2" type="ORF">PBRASI_LOCUS8312</name>
</gene>
<evidence type="ECO:0000313" key="2">
    <source>
        <dbReference type="EMBL" id="CAG8613670.1"/>
    </source>
</evidence>
<dbReference type="GO" id="GO:0004525">
    <property type="term" value="F:ribonuclease III activity"/>
    <property type="evidence" value="ECO:0007669"/>
    <property type="project" value="InterPro"/>
</dbReference>
<dbReference type="GO" id="GO:0005762">
    <property type="term" value="C:mitochondrial large ribosomal subunit"/>
    <property type="evidence" value="ECO:0007669"/>
    <property type="project" value="InterPro"/>
</dbReference>
<dbReference type="PANTHER" id="PTHR28160">
    <property type="entry name" value="54S RIBOSOMAL PROTEIN L15, MITOCHONDRIAL"/>
    <property type="match status" value="1"/>
</dbReference>
<keyword evidence="3" id="KW-1185">Reference proteome</keyword>
<comment type="caution">
    <text evidence="2">The sequence shown here is derived from an EMBL/GenBank/DDBJ whole genome shotgun (WGS) entry which is preliminary data.</text>
</comment>
<feature type="domain" description="RNase III" evidence="1">
    <location>
        <begin position="145"/>
        <end position="278"/>
    </location>
</feature>
<dbReference type="GO" id="GO:0006396">
    <property type="term" value="P:RNA processing"/>
    <property type="evidence" value="ECO:0007669"/>
    <property type="project" value="InterPro"/>
</dbReference>
<proteinExistence type="predicted"/>
<reference evidence="2" key="1">
    <citation type="submission" date="2021-06" db="EMBL/GenBank/DDBJ databases">
        <authorList>
            <person name="Kallberg Y."/>
            <person name="Tangrot J."/>
            <person name="Rosling A."/>
        </authorList>
    </citation>
    <scope>NUCLEOTIDE SEQUENCE</scope>
    <source>
        <strain evidence="2">BR232B</strain>
    </source>
</reference>
<dbReference type="InterPro" id="IPR040030">
    <property type="entry name" value="Ribosomal_mL57"/>
</dbReference>
<dbReference type="Proteomes" id="UP000789739">
    <property type="component" value="Unassembled WGS sequence"/>
</dbReference>
<dbReference type="InterPro" id="IPR036389">
    <property type="entry name" value="RNase_III_sf"/>
</dbReference>
<dbReference type="InterPro" id="IPR000999">
    <property type="entry name" value="RNase_III_dom"/>
</dbReference>
<dbReference type="Gene3D" id="1.10.1520.10">
    <property type="entry name" value="Ribonuclease III domain"/>
    <property type="match status" value="1"/>
</dbReference>
<accession>A0A9N9CSN9</accession>
<organism evidence="2 3">
    <name type="scientific">Paraglomus brasilianum</name>
    <dbReference type="NCBI Taxonomy" id="144538"/>
    <lineage>
        <taxon>Eukaryota</taxon>
        <taxon>Fungi</taxon>
        <taxon>Fungi incertae sedis</taxon>
        <taxon>Mucoromycota</taxon>
        <taxon>Glomeromycotina</taxon>
        <taxon>Glomeromycetes</taxon>
        <taxon>Paraglomerales</taxon>
        <taxon>Paraglomeraceae</taxon>
        <taxon>Paraglomus</taxon>
    </lineage>
</organism>
<dbReference type="SMART" id="SM00535">
    <property type="entry name" value="RIBOc"/>
    <property type="match status" value="1"/>
</dbReference>
<evidence type="ECO:0000259" key="1">
    <source>
        <dbReference type="PROSITE" id="PS50142"/>
    </source>
</evidence>
<dbReference type="SUPFAM" id="SSF69065">
    <property type="entry name" value="RNase III domain-like"/>
    <property type="match status" value="1"/>
</dbReference>
<dbReference type="EMBL" id="CAJVPI010001457">
    <property type="protein sequence ID" value="CAG8613670.1"/>
    <property type="molecule type" value="Genomic_DNA"/>
</dbReference>
<dbReference type="AlphaFoldDB" id="A0A9N9CSN9"/>